<reference evidence="1" key="2">
    <citation type="submission" date="2021-02" db="EMBL/GenBank/DDBJ databases">
        <authorList>
            <person name="Kimball J.A."/>
            <person name="Haas M.W."/>
            <person name="Macchietto M."/>
            <person name="Kono T."/>
            <person name="Duquette J."/>
            <person name="Shao M."/>
        </authorList>
    </citation>
    <scope>NUCLEOTIDE SEQUENCE</scope>
    <source>
        <tissue evidence="1">Fresh leaf tissue</tissue>
    </source>
</reference>
<gene>
    <name evidence="1" type="ORF">GUJ93_ZPchr0013g36278</name>
</gene>
<evidence type="ECO:0000313" key="1">
    <source>
        <dbReference type="EMBL" id="KAG8096312.1"/>
    </source>
</evidence>
<protein>
    <submittedName>
        <fullName evidence="1">Uncharacterized protein</fullName>
    </submittedName>
</protein>
<dbReference type="EMBL" id="JAAALK010000079">
    <property type="protein sequence ID" value="KAG8096312.1"/>
    <property type="molecule type" value="Genomic_DNA"/>
</dbReference>
<organism evidence="1 2">
    <name type="scientific">Zizania palustris</name>
    <name type="common">Northern wild rice</name>
    <dbReference type="NCBI Taxonomy" id="103762"/>
    <lineage>
        <taxon>Eukaryota</taxon>
        <taxon>Viridiplantae</taxon>
        <taxon>Streptophyta</taxon>
        <taxon>Embryophyta</taxon>
        <taxon>Tracheophyta</taxon>
        <taxon>Spermatophyta</taxon>
        <taxon>Magnoliopsida</taxon>
        <taxon>Liliopsida</taxon>
        <taxon>Poales</taxon>
        <taxon>Poaceae</taxon>
        <taxon>BOP clade</taxon>
        <taxon>Oryzoideae</taxon>
        <taxon>Oryzeae</taxon>
        <taxon>Zizaniinae</taxon>
        <taxon>Zizania</taxon>
    </lineage>
</organism>
<comment type="caution">
    <text evidence="1">The sequence shown here is derived from an EMBL/GenBank/DDBJ whole genome shotgun (WGS) entry which is preliminary data.</text>
</comment>
<proteinExistence type="predicted"/>
<reference evidence="1" key="1">
    <citation type="journal article" date="2021" name="bioRxiv">
        <title>Whole Genome Assembly and Annotation of Northern Wild Rice, Zizania palustris L., Supports a Whole Genome Duplication in the Zizania Genus.</title>
        <authorList>
            <person name="Haas M."/>
            <person name="Kono T."/>
            <person name="Macchietto M."/>
            <person name="Millas R."/>
            <person name="McGilp L."/>
            <person name="Shao M."/>
            <person name="Duquette J."/>
            <person name="Hirsch C.N."/>
            <person name="Kimball J."/>
        </authorList>
    </citation>
    <scope>NUCLEOTIDE SEQUENCE</scope>
    <source>
        <tissue evidence="1">Fresh leaf tissue</tissue>
    </source>
</reference>
<sequence length="165" mass="16981">MKLSNHYFTLLVPNAIAVGSHAFCQSPGVHFFSSRSPAAQESISSPQSQAAPTLPLPFSSGVPLPSQAATSGDGFLQSQAAPPLPLPFSFGVLLPSQAAAGGDGDNRIRAAHFLSPNPGCAMLLATGSAPHAAPGRRIYIVRGPRCRSCQIPHCLAASMPSRLAA</sequence>
<name>A0A8J6BU09_ZIZPA</name>
<dbReference type="Proteomes" id="UP000729402">
    <property type="component" value="Unassembled WGS sequence"/>
</dbReference>
<accession>A0A8J6BU09</accession>
<keyword evidence="2" id="KW-1185">Reference proteome</keyword>
<dbReference type="AlphaFoldDB" id="A0A8J6BU09"/>
<evidence type="ECO:0000313" key="2">
    <source>
        <dbReference type="Proteomes" id="UP000729402"/>
    </source>
</evidence>